<dbReference type="GO" id="GO:0003700">
    <property type="term" value="F:DNA-binding transcription factor activity"/>
    <property type="evidence" value="ECO:0007669"/>
    <property type="project" value="InterPro"/>
</dbReference>
<organism evidence="7 8">
    <name type="scientific">Microlunatus phosphovorus (strain ATCC 700054 / DSM 10555 / JCM 9379 / NBRC 101784 / NCIMB 13414 / VKM Ac-1990 / NM-1)</name>
    <dbReference type="NCBI Taxonomy" id="1032480"/>
    <lineage>
        <taxon>Bacteria</taxon>
        <taxon>Bacillati</taxon>
        <taxon>Actinomycetota</taxon>
        <taxon>Actinomycetes</taxon>
        <taxon>Propionibacteriales</taxon>
        <taxon>Propionibacteriaceae</taxon>
        <taxon>Microlunatus</taxon>
    </lineage>
</organism>
<dbReference type="SUPFAM" id="SSF51215">
    <property type="entry name" value="Regulatory protein AraC"/>
    <property type="match status" value="1"/>
</dbReference>
<dbReference type="SMART" id="SM00342">
    <property type="entry name" value="HTH_ARAC"/>
    <property type="match status" value="1"/>
</dbReference>
<dbReference type="Gene3D" id="1.10.10.60">
    <property type="entry name" value="Homeodomain-like"/>
    <property type="match status" value="2"/>
</dbReference>
<dbReference type="InterPro" id="IPR018062">
    <property type="entry name" value="HTH_AraC-typ_CS"/>
</dbReference>
<dbReference type="Pfam" id="PF02311">
    <property type="entry name" value="AraC_binding"/>
    <property type="match status" value="1"/>
</dbReference>
<evidence type="ECO:0000256" key="1">
    <source>
        <dbReference type="ARBA" id="ARBA00023015"/>
    </source>
</evidence>
<dbReference type="SUPFAM" id="SSF46689">
    <property type="entry name" value="Homeodomain-like"/>
    <property type="match status" value="2"/>
</dbReference>
<dbReference type="PANTHER" id="PTHR46796:SF6">
    <property type="entry name" value="ARAC SUBFAMILY"/>
    <property type="match status" value="1"/>
</dbReference>
<keyword evidence="4" id="KW-0804">Transcription</keyword>
<dbReference type="Pfam" id="PF12833">
    <property type="entry name" value="HTH_18"/>
    <property type="match status" value="1"/>
</dbReference>
<dbReference type="PROSITE" id="PS01124">
    <property type="entry name" value="HTH_ARAC_FAMILY_2"/>
    <property type="match status" value="1"/>
</dbReference>
<keyword evidence="8" id="KW-1185">Reference proteome</keyword>
<dbReference type="Gene3D" id="2.60.120.280">
    <property type="entry name" value="Regulatory protein AraC"/>
    <property type="match status" value="1"/>
</dbReference>
<evidence type="ECO:0000256" key="3">
    <source>
        <dbReference type="ARBA" id="ARBA00023159"/>
    </source>
</evidence>
<keyword evidence="2" id="KW-0238">DNA-binding</keyword>
<dbReference type="InterPro" id="IPR050204">
    <property type="entry name" value="AraC_XylS_family_regulators"/>
</dbReference>
<dbReference type="InterPro" id="IPR003313">
    <property type="entry name" value="AraC-bd"/>
</dbReference>
<evidence type="ECO:0000313" key="8">
    <source>
        <dbReference type="Proteomes" id="UP000007947"/>
    </source>
</evidence>
<keyword evidence="3" id="KW-0010">Activator</keyword>
<dbReference type="GO" id="GO:0043565">
    <property type="term" value="F:sequence-specific DNA binding"/>
    <property type="evidence" value="ECO:0007669"/>
    <property type="project" value="InterPro"/>
</dbReference>
<feature type="region of interest" description="Disordered" evidence="5">
    <location>
        <begin position="1"/>
        <end position="24"/>
    </location>
</feature>
<dbReference type="PANTHER" id="PTHR46796">
    <property type="entry name" value="HTH-TYPE TRANSCRIPTIONAL ACTIVATOR RHAS-RELATED"/>
    <property type="match status" value="1"/>
</dbReference>
<dbReference type="EMBL" id="AP012204">
    <property type="protein sequence ID" value="BAK35778.1"/>
    <property type="molecule type" value="Genomic_DNA"/>
</dbReference>
<accession>F5XIA9</accession>
<dbReference type="InterPro" id="IPR020449">
    <property type="entry name" value="Tscrpt_reg_AraC-type_HTH"/>
</dbReference>
<dbReference type="STRING" id="1032480.MLP_27640"/>
<keyword evidence="1" id="KW-0805">Transcription regulation</keyword>
<evidence type="ECO:0000256" key="4">
    <source>
        <dbReference type="ARBA" id="ARBA00023163"/>
    </source>
</evidence>
<gene>
    <name evidence="7" type="ordered locus">MLP_27640</name>
</gene>
<dbReference type="AlphaFoldDB" id="F5XIA9"/>
<feature type="domain" description="HTH araC/xylS-type" evidence="6">
    <location>
        <begin position="183"/>
        <end position="284"/>
    </location>
</feature>
<dbReference type="InterPro" id="IPR037923">
    <property type="entry name" value="HTH-like"/>
</dbReference>
<dbReference type="PROSITE" id="PS00041">
    <property type="entry name" value="HTH_ARAC_FAMILY_1"/>
    <property type="match status" value="1"/>
</dbReference>
<sequence length="287" mass="31564">MANPVENMEDAAVSRRTQPNPTVDPVLAGAFTADDRYDVWRPRGTTDWLLLNTVAGAGRVAAVDGADLISEPGDVAIIRPGVPHDYGTAAVRSGGPGSWSLQFVHFHPRTEWLGWLDWPQPLPGILRVQTSGETRRRIREALEAADIFGRSELRQATMFAVNAVEAALLWCTTSDPSAGLLDPRVLAAMEDMAGRLAQPITVADLARRAGLSPSRFAHLFTQQVGISPMRYLERQRMRLAGQLLDLTPRTVAEIARTVGFEDPLYFSSRFRAYAGMPPTAYRRRNAS</sequence>
<protein>
    <submittedName>
        <fullName evidence="7">Putative AraC family transcriptional regulator</fullName>
    </submittedName>
</protein>
<proteinExistence type="predicted"/>
<evidence type="ECO:0000313" key="7">
    <source>
        <dbReference type="EMBL" id="BAK35778.1"/>
    </source>
</evidence>
<dbReference type="InterPro" id="IPR009057">
    <property type="entry name" value="Homeodomain-like_sf"/>
</dbReference>
<dbReference type="Proteomes" id="UP000007947">
    <property type="component" value="Chromosome"/>
</dbReference>
<name>F5XIA9_MICPN</name>
<evidence type="ECO:0000259" key="6">
    <source>
        <dbReference type="PROSITE" id="PS01124"/>
    </source>
</evidence>
<evidence type="ECO:0000256" key="2">
    <source>
        <dbReference type="ARBA" id="ARBA00023125"/>
    </source>
</evidence>
<dbReference type="eggNOG" id="COG4977">
    <property type="taxonomic scope" value="Bacteria"/>
</dbReference>
<dbReference type="KEGG" id="mph:MLP_27640"/>
<dbReference type="InterPro" id="IPR018060">
    <property type="entry name" value="HTH_AraC"/>
</dbReference>
<dbReference type="OrthoDB" id="3186094at2"/>
<dbReference type="PRINTS" id="PR00032">
    <property type="entry name" value="HTHARAC"/>
</dbReference>
<evidence type="ECO:0000256" key="5">
    <source>
        <dbReference type="SAM" id="MobiDB-lite"/>
    </source>
</evidence>
<reference evidence="7 8" key="1">
    <citation type="submission" date="2011-05" db="EMBL/GenBank/DDBJ databases">
        <title>Whole genome sequence of Microlunatus phosphovorus NM-1.</title>
        <authorList>
            <person name="Hosoyama A."/>
            <person name="Sasaki K."/>
            <person name="Harada T."/>
            <person name="Igarashi R."/>
            <person name="Kawakoshi A."/>
            <person name="Sasagawa M."/>
            <person name="Fukada J."/>
            <person name="Nakamura S."/>
            <person name="Katano Y."/>
            <person name="Hanada S."/>
            <person name="Kamagata Y."/>
            <person name="Nakamura N."/>
            <person name="Yamazaki S."/>
            <person name="Fujita N."/>
        </authorList>
    </citation>
    <scope>NUCLEOTIDE SEQUENCE [LARGE SCALE GENOMIC DNA]</scope>
    <source>
        <strain evidence="8">ATCC 700054 / DSM 10555 / JCM 9379 / NBRC 101784 / NCIMB 13414 / VKM Ac-1990 / NM-1</strain>
    </source>
</reference>
<dbReference type="HOGENOM" id="CLU_000445_88_6_11"/>